<dbReference type="InterPro" id="IPR035093">
    <property type="entry name" value="RelE/ParE_toxin_dom_sf"/>
</dbReference>
<organism evidence="1 2">
    <name type="scientific">Halorubrum persicum</name>
    <dbReference type="NCBI Taxonomy" id="1383844"/>
    <lineage>
        <taxon>Archaea</taxon>
        <taxon>Methanobacteriati</taxon>
        <taxon>Methanobacteriota</taxon>
        <taxon>Stenosarchaea group</taxon>
        <taxon>Halobacteria</taxon>
        <taxon>Halobacteriales</taxon>
        <taxon>Haloferacaceae</taxon>
        <taxon>Halorubrum</taxon>
    </lineage>
</organism>
<dbReference type="Gene3D" id="3.30.2310.20">
    <property type="entry name" value="RelE-like"/>
    <property type="match status" value="1"/>
</dbReference>
<accession>A0A2G1WJL5</accession>
<keyword evidence="2" id="KW-1185">Reference proteome</keyword>
<proteinExistence type="predicted"/>
<dbReference type="Proteomes" id="UP000222824">
    <property type="component" value="Unassembled WGS sequence"/>
</dbReference>
<dbReference type="OrthoDB" id="159002at2157"/>
<dbReference type="SUPFAM" id="SSF143011">
    <property type="entry name" value="RelE-like"/>
    <property type="match status" value="1"/>
</dbReference>
<dbReference type="AlphaFoldDB" id="A0A2G1WJL5"/>
<name>A0A2G1WJL5_9EURY</name>
<protein>
    <submittedName>
        <fullName evidence="1">Toxin</fullName>
    </submittedName>
</protein>
<evidence type="ECO:0000313" key="1">
    <source>
        <dbReference type="EMBL" id="PHQ39135.1"/>
    </source>
</evidence>
<reference evidence="1 2" key="1">
    <citation type="journal article" date="2014" name="Front. Microbiol.">
        <title>Population and genomic analysis of the genus Halorubrum.</title>
        <authorList>
            <person name="Fullmer M.S."/>
            <person name="Soucy S.M."/>
            <person name="Swithers K.S."/>
            <person name="Makkay A.M."/>
            <person name="Wheeler R."/>
            <person name="Ventosa A."/>
            <person name="Gogarten J.P."/>
            <person name="Papke R.T."/>
        </authorList>
    </citation>
    <scope>NUCLEOTIDE SEQUENCE [LARGE SCALE GENOMIC DNA]</scope>
    <source>
        <strain evidence="1 2">C49</strain>
    </source>
</reference>
<evidence type="ECO:0000313" key="2">
    <source>
        <dbReference type="Proteomes" id="UP000222824"/>
    </source>
</evidence>
<sequence length="95" mass="10963">MTTRDDWTWKFRPPAARTFENLDTPTQRRTLSKLDEIVTDEWCDPSAYIEPPSGVPHGKIRIGDFRLGADADRESKTPRIYDIEHRSGAYRPGDD</sequence>
<dbReference type="EMBL" id="NHOA01000048">
    <property type="protein sequence ID" value="PHQ39135.1"/>
    <property type="molecule type" value="Genomic_DNA"/>
</dbReference>
<comment type="caution">
    <text evidence="1">The sequence shown here is derived from an EMBL/GenBank/DDBJ whole genome shotgun (WGS) entry which is preliminary data.</text>
</comment>
<gene>
    <name evidence="1" type="ORF">DJ69_07825</name>
</gene>
<dbReference type="RefSeq" id="WP_099255120.1">
    <property type="nucleotide sequence ID" value="NZ_NHOA01000048.1"/>
</dbReference>